<organism evidence="1 2">
    <name type="scientific">Piliocolobus tephrosceles</name>
    <name type="common">Ugandan red Colobus</name>
    <dbReference type="NCBI Taxonomy" id="591936"/>
    <lineage>
        <taxon>Eukaryota</taxon>
        <taxon>Metazoa</taxon>
        <taxon>Chordata</taxon>
        <taxon>Craniata</taxon>
        <taxon>Vertebrata</taxon>
        <taxon>Euteleostomi</taxon>
        <taxon>Mammalia</taxon>
        <taxon>Eutheria</taxon>
        <taxon>Euarchontoglires</taxon>
        <taxon>Primates</taxon>
        <taxon>Haplorrhini</taxon>
        <taxon>Catarrhini</taxon>
        <taxon>Cercopithecidae</taxon>
        <taxon>Colobinae</taxon>
        <taxon>Piliocolobus</taxon>
    </lineage>
</organism>
<dbReference type="Ensembl" id="ENSPTET00000017829.1">
    <property type="protein sequence ID" value="ENSPTEP00000011821.1"/>
    <property type="gene ID" value="ENSPTEG00000013306.1"/>
</dbReference>
<reference evidence="1" key="2">
    <citation type="submission" date="2025-09" db="UniProtKB">
        <authorList>
            <consortium name="Ensembl"/>
        </authorList>
    </citation>
    <scope>IDENTIFICATION</scope>
</reference>
<proteinExistence type="predicted"/>
<keyword evidence="2" id="KW-1185">Reference proteome</keyword>
<reference evidence="1" key="1">
    <citation type="submission" date="2025-08" db="UniProtKB">
        <authorList>
            <consortium name="Ensembl"/>
        </authorList>
    </citation>
    <scope>IDENTIFICATION</scope>
</reference>
<dbReference type="Proteomes" id="UP000694416">
    <property type="component" value="Unplaced"/>
</dbReference>
<protein>
    <submittedName>
        <fullName evidence="1">Uncharacterized protein</fullName>
    </submittedName>
</protein>
<evidence type="ECO:0000313" key="2">
    <source>
        <dbReference type="Proteomes" id="UP000694416"/>
    </source>
</evidence>
<dbReference type="PANTHER" id="PTHR42968:SF28">
    <property type="entry name" value="WD REPEAT DOMAIN 87"/>
    <property type="match status" value="1"/>
</dbReference>
<name>A0A8C9GXZ0_9PRIM</name>
<accession>A0A8C9GXZ0</accession>
<dbReference type="PANTHER" id="PTHR42968">
    <property type="entry name" value="WD REPEAT-CONTAINING"/>
    <property type="match status" value="1"/>
</dbReference>
<dbReference type="AlphaFoldDB" id="A0A8C9GXZ0"/>
<sequence length="404" mass="46968">MGETKGQAPAPVPAFSPEIPDRRYRRLAFSEASFSDEDWINNALQRLEAGKQLSRDSLHRLSQILRDFTSKRYLKWMRMSNLKVIAKHLRQNLELSRTDTLQLCKEVLSLVHLKEIPPIRRKETQKWLGLSSVPKPVLPSRIQVPKAMNWHLLEEPHRSVRVQRLSDALKEMEMQHFYPATRDIFTGAHASVDKQTLALMFQKDLGAFKGKGRPPKLPKLEKKAQSISEKKEEMPLWETFVALYHVLRMLQQRYAKDSAAWMEQFYQLMDLYQLKSPRIQRLLLELLQTEELQPQETIYKNALKTKELAHGERLFYHLFCGHSHDPAGPLKFQDVVPLPGQNKVHTIQSEGIAQYGFLQLAWKSLPQVSPHRIERLPSVPTPTMTGLNIRTLRFYGKMSLGHRF</sequence>
<evidence type="ECO:0000313" key="1">
    <source>
        <dbReference type="Ensembl" id="ENSPTEP00000011821.1"/>
    </source>
</evidence>